<dbReference type="PROSITE" id="PS50157">
    <property type="entry name" value="ZINC_FINGER_C2H2_2"/>
    <property type="match status" value="1"/>
</dbReference>
<evidence type="ECO:0000313" key="5">
    <source>
        <dbReference type="Proteomes" id="UP001652661"/>
    </source>
</evidence>
<evidence type="ECO:0000256" key="1">
    <source>
        <dbReference type="PROSITE-ProRule" id="PRU00042"/>
    </source>
</evidence>
<dbReference type="GeneID" id="108078656"/>
<dbReference type="Gene3D" id="3.40.1800.20">
    <property type="match status" value="1"/>
</dbReference>
<dbReference type="RefSeq" id="XP_017028076.1">
    <property type="nucleotide sequence ID" value="XM_017172587.3"/>
</dbReference>
<dbReference type="InterPro" id="IPR013087">
    <property type="entry name" value="Znf_C2H2_type"/>
</dbReference>
<accession>A0A6P4IYM5</accession>
<feature type="domain" description="ZAD" evidence="4">
    <location>
        <begin position="35"/>
        <end position="111"/>
    </location>
</feature>
<dbReference type="InterPro" id="IPR012934">
    <property type="entry name" value="Znf_AD"/>
</dbReference>
<proteinExistence type="predicted"/>
<feature type="binding site" evidence="2">
    <location>
        <position position="84"/>
    </location>
    <ligand>
        <name>Zn(2+)</name>
        <dbReference type="ChEBI" id="CHEBI:29105"/>
    </ligand>
</feature>
<sequence length="363" mass="41818">MEDSDKPDSKRFSSGSGYLEDTHCKTTPTNNTQEATCRVCFGNSKEMVNISECTPGSSISIADMISQFIGHKVSQEDSYPQSICLPCLRDTQSGFRIKQTYEKNFSLYCQKEKRVLEADEKMHIVPDSSSSSDENEFECQVKNELVEEEDFEDCRDFEPHCEIEIEANCDSDNAEKGSKDASSTIKCSRCQCTFPELQQLLTHMEQSHVNKTRSNINFKFQVGFRQGSRLIHTLDDNQLYCKNKLLKNGDNTYVCRVKDCKARVYLAKDETLVYAREDQVHHSHKGQDLEIKKIIAMDIVKNKCKTDNSDLKKIFNDVMAEHTQDAAELKISYDSFKRTLQRKRQPVRRLYRLKNLTQAKEIN</sequence>
<evidence type="ECO:0000256" key="2">
    <source>
        <dbReference type="PROSITE-ProRule" id="PRU01263"/>
    </source>
</evidence>
<dbReference type="SUPFAM" id="SSF57716">
    <property type="entry name" value="Glucocorticoid receptor-like (DNA-binding domain)"/>
    <property type="match status" value="1"/>
</dbReference>
<dbReference type="GO" id="GO:0008270">
    <property type="term" value="F:zinc ion binding"/>
    <property type="evidence" value="ECO:0007669"/>
    <property type="project" value="UniProtKB-UniRule"/>
</dbReference>
<protein>
    <submittedName>
        <fullName evidence="6">Uncharacterized protein</fullName>
    </submittedName>
</protein>
<dbReference type="GO" id="GO:0005634">
    <property type="term" value="C:nucleus"/>
    <property type="evidence" value="ECO:0007669"/>
    <property type="project" value="InterPro"/>
</dbReference>
<keyword evidence="2" id="KW-0862">Zinc</keyword>
<evidence type="ECO:0000259" key="3">
    <source>
        <dbReference type="PROSITE" id="PS50157"/>
    </source>
</evidence>
<evidence type="ECO:0000259" key="4">
    <source>
        <dbReference type="PROSITE" id="PS51915"/>
    </source>
</evidence>
<keyword evidence="5" id="KW-1185">Reference proteome</keyword>
<gene>
    <name evidence="6" type="primary">LOC108078656</name>
</gene>
<feature type="binding site" evidence="2">
    <location>
        <position position="40"/>
    </location>
    <ligand>
        <name>Zn(2+)</name>
        <dbReference type="ChEBI" id="CHEBI:29105"/>
    </ligand>
</feature>
<keyword evidence="1" id="KW-0863">Zinc-finger</keyword>
<feature type="binding site" evidence="2">
    <location>
        <position position="87"/>
    </location>
    <ligand>
        <name>Zn(2+)</name>
        <dbReference type="ChEBI" id="CHEBI:29105"/>
    </ligand>
</feature>
<evidence type="ECO:0000313" key="6">
    <source>
        <dbReference type="RefSeq" id="XP_017028076.1"/>
    </source>
</evidence>
<feature type="binding site" evidence="2">
    <location>
        <position position="37"/>
    </location>
    <ligand>
        <name>Zn(2+)</name>
        <dbReference type="ChEBI" id="CHEBI:29105"/>
    </ligand>
</feature>
<name>A0A6P4IYM5_DROKI</name>
<keyword evidence="2" id="KW-0479">Metal-binding</keyword>
<dbReference type="PROSITE" id="PS00028">
    <property type="entry name" value="ZINC_FINGER_C2H2_1"/>
    <property type="match status" value="1"/>
</dbReference>
<dbReference type="Proteomes" id="UP001652661">
    <property type="component" value="Chromosome 3L"/>
</dbReference>
<dbReference type="Pfam" id="PF07776">
    <property type="entry name" value="zf-AD"/>
    <property type="match status" value="1"/>
</dbReference>
<organism evidence="5 6">
    <name type="scientific">Drosophila kikkawai</name>
    <name type="common">Fruit fly</name>
    <dbReference type="NCBI Taxonomy" id="30033"/>
    <lineage>
        <taxon>Eukaryota</taxon>
        <taxon>Metazoa</taxon>
        <taxon>Ecdysozoa</taxon>
        <taxon>Arthropoda</taxon>
        <taxon>Hexapoda</taxon>
        <taxon>Insecta</taxon>
        <taxon>Pterygota</taxon>
        <taxon>Neoptera</taxon>
        <taxon>Endopterygota</taxon>
        <taxon>Diptera</taxon>
        <taxon>Brachycera</taxon>
        <taxon>Muscomorpha</taxon>
        <taxon>Ephydroidea</taxon>
        <taxon>Drosophilidae</taxon>
        <taxon>Drosophila</taxon>
        <taxon>Sophophora</taxon>
    </lineage>
</organism>
<dbReference type="AlphaFoldDB" id="A0A6P4IYM5"/>
<feature type="domain" description="C2H2-type" evidence="3">
    <location>
        <begin position="185"/>
        <end position="213"/>
    </location>
</feature>
<dbReference type="PROSITE" id="PS51915">
    <property type="entry name" value="ZAD"/>
    <property type="match status" value="1"/>
</dbReference>
<reference evidence="6" key="1">
    <citation type="submission" date="2025-08" db="UniProtKB">
        <authorList>
            <consortium name="RefSeq"/>
        </authorList>
    </citation>
    <scope>IDENTIFICATION</scope>
    <source>
        <strain evidence="6">14028-0561.14</strain>
        <tissue evidence="6">Whole fly</tissue>
    </source>
</reference>
<dbReference type="OrthoDB" id="7846570at2759"/>